<dbReference type="EMBL" id="CP060697">
    <property type="protein sequence ID" value="QNM82570.1"/>
    <property type="molecule type" value="Genomic_DNA"/>
</dbReference>
<feature type="chain" id="PRO_5028915375" description="PepSY domain-containing protein" evidence="1">
    <location>
        <begin position="24"/>
        <end position="90"/>
    </location>
</feature>
<reference evidence="2 3" key="1">
    <citation type="submission" date="2020-08" db="EMBL/GenBank/DDBJ databases">
        <title>Sphingomonas sp. sand1-3 16S ribosomal RNA gene Genome sequencing and assembly.</title>
        <authorList>
            <person name="Kang M."/>
        </authorList>
    </citation>
    <scope>NUCLEOTIDE SEQUENCE [LARGE SCALE GENOMIC DNA]</scope>
    <source>
        <strain evidence="3">sand1-3</strain>
    </source>
</reference>
<keyword evidence="3" id="KW-1185">Reference proteome</keyword>
<sequence>MMKKMAVTILLLGATVGLSSAIAHPTGVAYETRGECERAAAASAKQDRERLVGAGIFPTVGAAQSTFHDDWRCEYDAEEDAWFIVDHRLD</sequence>
<accession>A0A7G9L1S1</accession>
<dbReference type="KEGG" id="ssau:H8M03_11270"/>
<evidence type="ECO:0008006" key="4">
    <source>
        <dbReference type="Google" id="ProtNLM"/>
    </source>
</evidence>
<dbReference type="RefSeq" id="WP_187479525.1">
    <property type="nucleotide sequence ID" value="NZ_CP060697.1"/>
</dbReference>
<evidence type="ECO:0000313" key="3">
    <source>
        <dbReference type="Proteomes" id="UP000515861"/>
    </source>
</evidence>
<dbReference type="Proteomes" id="UP000515861">
    <property type="component" value="Chromosome"/>
</dbReference>
<evidence type="ECO:0000313" key="2">
    <source>
        <dbReference type="EMBL" id="QNM82570.1"/>
    </source>
</evidence>
<evidence type="ECO:0000256" key="1">
    <source>
        <dbReference type="SAM" id="SignalP"/>
    </source>
</evidence>
<name>A0A7G9L1S1_9SPHN</name>
<gene>
    <name evidence="2" type="ORF">H8M03_11270</name>
</gene>
<protein>
    <recommendedName>
        <fullName evidence="4">PepSY domain-containing protein</fullName>
    </recommendedName>
</protein>
<proteinExistence type="predicted"/>
<dbReference type="AlphaFoldDB" id="A0A7G9L1S1"/>
<feature type="signal peptide" evidence="1">
    <location>
        <begin position="1"/>
        <end position="23"/>
    </location>
</feature>
<keyword evidence="1" id="KW-0732">Signal</keyword>
<organism evidence="2 3">
    <name type="scientific">Sphingomonas sabuli</name>
    <dbReference type="NCBI Taxonomy" id="2764186"/>
    <lineage>
        <taxon>Bacteria</taxon>
        <taxon>Pseudomonadati</taxon>
        <taxon>Pseudomonadota</taxon>
        <taxon>Alphaproteobacteria</taxon>
        <taxon>Sphingomonadales</taxon>
        <taxon>Sphingomonadaceae</taxon>
        <taxon>Sphingomonas</taxon>
    </lineage>
</organism>